<evidence type="ECO:0000313" key="2">
    <source>
        <dbReference type="EMBL" id="PWK75280.1"/>
    </source>
</evidence>
<dbReference type="Proteomes" id="UP000245678">
    <property type="component" value="Unassembled WGS sequence"/>
</dbReference>
<dbReference type="SUPFAM" id="SSF56935">
    <property type="entry name" value="Porins"/>
    <property type="match status" value="1"/>
</dbReference>
<reference evidence="2 3" key="1">
    <citation type="submission" date="2018-05" db="EMBL/GenBank/DDBJ databases">
        <title>Genomic Encyclopedia of Archaeal and Bacterial Type Strains, Phase II (KMG-II): from individual species to whole genera.</title>
        <authorList>
            <person name="Goeker M."/>
        </authorList>
    </citation>
    <scope>NUCLEOTIDE SEQUENCE [LARGE SCALE GENOMIC DNA]</scope>
    <source>
        <strain evidence="2 3">DSM 19975</strain>
    </source>
</reference>
<proteinExistence type="predicted"/>
<comment type="caution">
    <text evidence="2">The sequence shown here is derived from an EMBL/GenBank/DDBJ whole genome shotgun (WGS) entry which is preliminary data.</text>
</comment>
<feature type="chain" id="PRO_5016422856" evidence="1">
    <location>
        <begin position="22"/>
        <end position="907"/>
    </location>
</feature>
<name>A0A316H5G9_9SPHI</name>
<evidence type="ECO:0000256" key="1">
    <source>
        <dbReference type="SAM" id="SignalP"/>
    </source>
</evidence>
<dbReference type="AlphaFoldDB" id="A0A316H5G9"/>
<accession>A0A316H5G9</accession>
<gene>
    <name evidence="2" type="ORF">LX99_03773</name>
</gene>
<dbReference type="Gene3D" id="2.170.130.10">
    <property type="entry name" value="TonB-dependent receptor, plug domain"/>
    <property type="match status" value="1"/>
</dbReference>
<sequence length="907" mass="99416">MNFKRLSAACLVILALGATLAFVKPDDGLVTRIMAQLDKWRTEHPQEKVYLHFDKPNYAIGDDIWFKAYVTIGSDHRLSAYSDILNIDLIDENDSVKRSLKLPLTAGLAAGDFALADSMAEGNYRIRAYTNWMRNEGDAYFFDKTIAVTNSISNKVFTKTIYNYSNVNGKPKTDAVITYTDLNGIPYVSKPVSYEVEINGKQVTRGKGITDGKGNITATFATNTNVAFVSGHISTDIKFDDKHIATKVIPVKALSNKVDVQFFPESGNMLNGVFSKVAFKAVGADGLGVNIKGYITDDQNNQITNLSEAHFGMGTFNFEPESGKNYKAHVTYPDGSEGVIDLPNASDNGYILNINNFRDDRVFVTIVPGKNAASGTANSLSGLTIIAQSGGELCYAGKSKDGATTFSAVIPKEKFPSGIVQFTLLSAAGEPLNERLIFIQNPDGLKLAVSSEKQSYKPREKVTINLNAKNSGDKPVIGSFSAAVIDEAKVATDEAGEGSIFSTLLLTSDLRGYIEKPNYYFTNVNAETKANLDVLMLTQGYRRFEWKQLLADKFTPIVFKPEKSLEITGHLKTFGGKPVPNGKVTLVSTAGGMFILDTVADAEGKFTFKNLIFRDSLKFLVQARTAKDRKNLDITLDNVTPQPVGRNKNWPDLQTNINDGVSAYLINSKKVFDEQVKYGVGNHTIVLKEVVIKEKRENPFQSSANLNGGGNADQTLTAKDLIYGGGMLSQVLQSRLNFVIFRNGIPYSTRSPNTPMQVIVDGTYFEADFLDNITPNDVATVEVLRTIGNTAIYGSRGAGGVLVITTKRGGGSSVYNRYAPGIVTYAPKGYYRAREFYAPKYDDPKTNAAMQDLRSTIYWAPDLITNQDGNTSMSFFNADGRGTYRVIIEGIDAEGNLGRQVYRYKVE</sequence>
<evidence type="ECO:0000313" key="3">
    <source>
        <dbReference type="Proteomes" id="UP000245678"/>
    </source>
</evidence>
<protein>
    <submittedName>
        <fullName evidence="2">TonB-dependent receptor-like protein</fullName>
    </submittedName>
</protein>
<feature type="signal peptide" evidence="1">
    <location>
        <begin position="1"/>
        <end position="21"/>
    </location>
</feature>
<keyword evidence="3" id="KW-1185">Reference proteome</keyword>
<dbReference type="EMBL" id="QGHA01000008">
    <property type="protein sequence ID" value="PWK75280.1"/>
    <property type="molecule type" value="Genomic_DNA"/>
</dbReference>
<keyword evidence="2" id="KW-0675">Receptor</keyword>
<organism evidence="2 3">
    <name type="scientific">Mucilaginibacter oryzae</name>
    <dbReference type="NCBI Taxonomy" id="468058"/>
    <lineage>
        <taxon>Bacteria</taxon>
        <taxon>Pseudomonadati</taxon>
        <taxon>Bacteroidota</taxon>
        <taxon>Sphingobacteriia</taxon>
        <taxon>Sphingobacteriales</taxon>
        <taxon>Sphingobacteriaceae</taxon>
        <taxon>Mucilaginibacter</taxon>
    </lineage>
</organism>
<dbReference type="InterPro" id="IPR037066">
    <property type="entry name" value="Plug_dom_sf"/>
</dbReference>
<dbReference type="RefSeq" id="WP_109609235.1">
    <property type="nucleotide sequence ID" value="NZ_QGHA01000008.1"/>
</dbReference>
<dbReference type="Gene3D" id="2.60.40.1930">
    <property type="match status" value="1"/>
</dbReference>
<keyword evidence="1" id="KW-0732">Signal</keyword>